<sequence length="62" mass="7139">MHKTHLEPMRKTPHYHLGASIVIDNRFYQIRSGKWEARVFVCVNGAFRRVVLEMAAGQGLNT</sequence>
<evidence type="ECO:0000313" key="2">
    <source>
        <dbReference type="Proteomes" id="UP000001075"/>
    </source>
</evidence>
<proteinExistence type="predicted"/>
<dbReference type="InParanoid" id="G3I0K7"/>
<accession>G3I0K7</accession>
<name>G3I0K7_CRIGR</name>
<dbReference type="EMBL" id="JH001019">
    <property type="protein sequence ID" value="EGV99091.1"/>
    <property type="molecule type" value="Genomic_DNA"/>
</dbReference>
<gene>
    <name evidence="1" type="ORF">I79_016895</name>
</gene>
<evidence type="ECO:0000313" key="1">
    <source>
        <dbReference type="EMBL" id="EGV99091.1"/>
    </source>
</evidence>
<dbReference type="Proteomes" id="UP000001075">
    <property type="component" value="Unassembled WGS sequence"/>
</dbReference>
<dbReference type="AlphaFoldDB" id="G3I0K7"/>
<reference evidence="2" key="1">
    <citation type="journal article" date="2011" name="Nat. Biotechnol.">
        <title>The genomic sequence of the Chinese hamster ovary (CHO)-K1 cell line.</title>
        <authorList>
            <person name="Xu X."/>
            <person name="Nagarajan H."/>
            <person name="Lewis N.E."/>
            <person name="Pan S."/>
            <person name="Cai Z."/>
            <person name="Liu X."/>
            <person name="Chen W."/>
            <person name="Xie M."/>
            <person name="Wang W."/>
            <person name="Hammond S."/>
            <person name="Andersen M.R."/>
            <person name="Neff N."/>
            <person name="Passarelli B."/>
            <person name="Koh W."/>
            <person name="Fan H.C."/>
            <person name="Wang J."/>
            <person name="Gui Y."/>
            <person name="Lee K.H."/>
            <person name="Betenbaugh M.J."/>
            <person name="Quake S.R."/>
            <person name="Famili I."/>
            <person name="Palsson B.O."/>
            <person name="Wang J."/>
        </authorList>
    </citation>
    <scope>NUCLEOTIDE SEQUENCE [LARGE SCALE GENOMIC DNA]</scope>
    <source>
        <strain evidence="2">CHO K1 cell line</strain>
    </source>
</reference>
<protein>
    <submittedName>
        <fullName evidence="1">Uncharacterized protein</fullName>
    </submittedName>
</protein>
<organism evidence="1 2">
    <name type="scientific">Cricetulus griseus</name>
    <name type="common">Chinese hamster</name>
    <name type="synonym">Cricetulus barabensis griseus</name>
    <dbReference type="NCBI Taxonomy" id="10029"/>
    <lineage>
        <taxon>Eukaryota</taxon>
        <taxon>Metazoa</taxon>
        <taxon>Chordata</taxon>
        <taxon>Craniata</taxon>
        <taxon>Vertebrata</taxon>
        <taxon>Euteleostomi</taxon>
        <taxon>Mammalia</taxon>
        <taxon>Eutheria</taxon>
        <taxon>Euarchontoglires</taxon>
        <taxon>Glires</taxon>
        <taxon>Rodentia</taxon>
        <taxon>Myomorpha</taxon>
        <taxon>Muroidea</taxon>
        <taxon>Cricetidae</taxon>
        <taxon>Cricetinae</taxon>
        <taxon>Cricetulus</taxon>
    </lineage>
</organism>